<dbReference type="InterPro" id="IPR023292">
    <property type="entry name" value="NTP_PyroPHydrolase-like_dom_sf"/>
</dbReference>
<dbReference type="Pfam" id="PF01503">
    <property type="entry name" value="PRA-PH"/>
    <property type="match status" value="1"/>
</dbReference>
<organism evidence="2 3">
    <name type="scientific">Enterococcus innesii</name>
    <dbReference type="NCBI Taxonomy" id="2839759"/>
    <lineage>
        <taxon>Bacteria</taxon>
        <taxon>Bacillati</taxon>
        <taxon>Bacillota</taxon>
        <taxon>Bacilli</taxon>
        <taxon>Lactobacillales</taxon>
        <taxon>Enterococcaceae</taxon>
        <taxon>Enterococcus</taxon>
    </lineage>
</organism>
<evidence type="ECO:0000313" key="3">
    <source>
        <dbReference type="Proteomes" id="UP000831692"/>
    </source>
</evidence>
<accession>A0ABN6NUR4</accession>
<keyword evidence="3" id="KW-1185">Reference proteome</keyword>
<evidence type="ECO:0000256" key="1">
    <source>
        <dbReference type="SAM" id="MobiDB-lite"/>
    </source>
</evidence>
<evidence type="ECO:0008006" key="4">
    <source>
        <dbReference type="Google" id="ProtNLM"/>
    </source>
</evidence>
<evidence type="ECO:0000313" key="2">
    <source>
        <dbReference type="EMBL" id="BDG68901.1"/>
    </source>
</evidence>
<reference evidence="2 3" key="1">
    <citation type="submission" date="2022-03" db="EMBL/GenBank/DDBJ databases">
        <title>Complete genome sequence of Enterococcus innesii DB-1.</title>
        <authorList>
            <person name="Fukuda D."/>
            <person name="Nolasco-Hipolito C."/>
        </authorList>
    </citation>
    <scope>NUCLEOTIDE SEQUENCE [LARGE SCALE GENOMIC DNA]</scope>
    <source>
        <strain evidence="2 3">DB-1</strain>
    </source>
</reference>
<name>A0ABN6NUR4_9ENTE</name>
<feature type="region of interest" description="Disordered" evidence="1">
    <location>
        <begin position="143"/>
        <end position="166"/>
    </location>
</feature>
<sequence length="190" mass="21639">MKQNHEKKQKEASKMSPFEMTEEFHKTFDPTRPPYPQAFSAEKAQFRAGFKIEELVEFLYAASNNDEETFQSGLEHLHQAIDQAQAKLAAKKQPVSDSLVEQVDALCDLLYFTYGSFSLLGVDPAPILAIVHEANMGKLFPDGQPHYDPETHKVMKPSDWEERYAPEPRIKAEINRQLAQKQAQAQESSE</sequence>
<dbReference type="Gene3D" id="1.10.3420.10">
    <property type="entry name" value="putative ntp pyrophosphohydrolase like domain"/>
    <property type="match status" value="1"/>
</dbReference>
<dbReference type="Proteomes" id="UP000831692">
    <property type="component" value="Chromosome"/>
</dbReference>
<dbReference type="EMBL" id="AP025635">
    <property type="protein sequence ID" value="BDG68901.1"/>
    <property type="molecule type" value="Genomic_DNA"/>
</dbReference>
<proteinExistence type="predicted"/>
<gene>
    <name evidence="2" type="ORF">ENLAB_24650</name>
</gene>
<dbReference type="InterPro" id="IPR021130">
    <property type="entry name" value="PRib-ATP_PPHydrolase-like"/>
</dbReference>
<feature type="compositionally biased region" description="Basic and acidic residues" evidence="1">
    <location>
        <begin position="145"/>
        <end position="166"/>
    </location>
</feature>
<protein>
    <recommendedName>
        <fullName evidence="4">HAD family hydrolase</fullName>
    </recommendedName>
</protein>